<proteinExistence type="predicted"/>
<dbReference type="InterPro" id="IPR008969">
    <property type="entry name" value="CarboxyPept-like_regulatory"/>
</dbReference>
<gene>
    <name evidence="2" type="ORF">RHP51_12440</name>
</gene>
<sequence>MKKIITLFLILSALNMTSQTFSSIDVKGKIMVESNDVAGITIFNTSLNKGTISNDNGEFTLTVRLHDIIEVSALQFQNIKFKVNKDIIASKTMKIFLIEEINRLDEIVLLPNKLSGNLEADLQATKLFKPKLDALYYGIKHKEEFEFENDNKTKVDNKAIPTQHVTMVNGLNIINVVDQLLLPLFRSKASNKKERGIPDVPVEAIKYYFGSDFLVDNFDIPEHRVEEFIAYVESSDFDFSLLNYGNEMEFLELLHSKSIEFLKLTK</sequence>
<dbReference type="SUPFAM" id="SSF49464">
    <property type="entry name" value="Carboxypeptidase regulatory domain-like"/>
    <property type="match status" value="1"/>
</dbReference>
<evidence type="ECO:0000313" key="2">
    <source>
        <dbReference type="EMBL" id="WNH07981.1"/>
    </source>
</evidence>
<accession>A0ABY9XQ94</accession>
<feature type="signal peptide" evidence="1">
    <location>
        <begin position="1"/>
        <end position="18"/>
    </location>
</feature>
<reference evidence="2 3" key="1">
    <citation type="submission" date="2023-09" db="EMBL/GenBank/DDBJ databases">
        <title>Thalassobella suaedae gen. nov., sp. nov., a marine bacterium of the family Flavobacteriaceae isolated from a halophyte Suaeda japonica.</title>
        <authorList>
            <person name="Lee S.Y."/>
            <person name="Hwang C.Y."/>
        </authorList>
    </citation>
    <scope>NUCLEOTIDE SEQUENCE [LARGE SCALE GENOMIC DNA]</scope>
    <source>
        <strain evidence="2 3">HL-DH14</strain>
    </source>
</reference>
<dbReference type="EMBL" id="CP134537">
    <property type="protein sequence ID" value="WNH07981.1"/>
    <property type="molecule type" value="Genomic_DNA"/>
</dbReference>
<dbReference type="Proteomes" id="UP001302806">
    <property type="component" value="Chromosome"/>
</dbReference>
<organism evidence="2 3">
    <name type="scientific">Thalassobellus suaedae</name>
    <dbReference type="NCBI Taxonomy" id="3074124"/>
    <lineage>
        <taxon>Bacteria</taxon>
        <taxon>Pseudomonadati</taxon>
        <taxon>Bacteroidota</taxon>
        <taxon>Flavobacteriia</taxon>
        <taxon>Flavobacteriales</taxon>
        <taxon>Flavobacteriaceae</taxon>
        <taxon>Thalassobellus</taxon>
    </lineage>
</organism>
<protein>
    <submittedName>
        <fullName evidence="2">Carboxypeptidase-like regulatory domain-containing protein</fullName>
    </submittedName>
</protein>
<evidence type="ECO:0000313" key="3">
    <source>
        <dbReference type="Proteomes" id="UP001302806"/>
    </source>
</evidence>
<evidence type="ECO:0000256" key="1">
    <source>
        <dbReference type="SAM" id="SignalP"/>
    </source>
</evidence>
<dbReference type="RefSeq" id="WP_415864788.1">
    <property type="nucleotide sequence ID" value="NZ_CP134537.1"/>
</dbReference>
<keyword evidence="1" id="KW-0732">Signal</keyword>
<feature type="chain" id="PRO_5045387818" evidence="1">
    <location>
        <begin position="19"/>
        <end position="266"/>
    </location>
</feature>
<dbReference type="Pfam" id="PF13715">
    <property type="entry name" value="CarbopepD_reg_2"/>
    <property type="match status" value="1"/>
</dbReference>
<name>A0ABY9XQ94_9FLAO</name>